<keyword evidence="2" id="KW-1133">Transmembrane helix</keyword>
<dbReference type="InterPro" id="IPR005625">
    <property type="entry name" value="PepSY-ass_TM"/>
</dbReference>
<sequence length="478" mass="50856">MTLTESSRVDPVESGAQSDGAGSPAAGIRKLLLRMHFFAGIICAPLILFAAATGLAYAFAPTLETIVYDEALTATGEGEAKPVSELVDIAQRRHPDLDLAGIRLDDDPRATVRVLFNDPTLPKSTSRAVFVDPRSGEITGDMTQYGSSAALPLRQWISEGHRMAWLGQPGRLYSEIAASWLGVLAVGGVILWWQRNRVRRTTGGAIAAMLRVKGARNRVRSLRWHGATGTVIAVGLVFLTFSGLTWSSVAGDNISELRTALNWGTPKVSTDLGASGAASGSAGSGHGDHGAGESAAGSGRVRGAEIDRVAAAVDGELARPVTLTPPKEAGQAWSATENRAAYRLKNDSVAVDGATGEIVHRLLFDDWPFAAKATAWIIQLHMGTLFGIANQIVLGGLAAAIIAMIVLGYRMWWQRRPARGDGFRLASPPARPVRVARDWRLGVLVVAVAAYAVLAPVFGVTCLAFVVGSMVWDRLRRR</sequence>
<dbReference type="Pfam" id="PF03929">
    <property type="entry name" value="PepSY_TM"/>
    <property type="match status" value="1"/>
</dbReference>
<feature type="region of interest" description="Disordered" evidence="1">
    <location>
        <begin position="1"/>
        <end position="23"/>
    </location>
</feature>
<evidence type="ECO:0000256" key="1">
    <source>
        <dbReference type="SAM" id="MobiDB-lite"/>
    </source>
</evidence>
<feature type="transmembrane region" description="Helical" evidence="2">
    <location>
        <begin position="388"/>
        <end position="409"/>
    </location>
</feature>
<feature type="transmembrane region" description="Helical" evidence="2">
    <location>
        <begin position="226"/>
        <end position="246"/>
    </location>
</feature>
<evidence type="ECO:0000256" key="2">
    <source>
        <dbReference type="SAM" id="Phobius"/>
    </source>
</evidence>
<gene>
    <name evidence="3" type="ORF">ACFORJ_12230</name>
</gene>
<dbReference type="Proteomes" id="UP001595751">
    <property type="component" value="Unassembled WGS sequence"/>
</dbReference>
<dbReference type="PANTHER" id="PTHR34219:SF1">
    <property type="entry name" value="PEPSY DOMAIN-CONTAINING PROTEIN"/>
    <property type="match status" value="1"/>
</dbReference>
<dbReference type="PANTHER" id="PTHR34219">
    <property type="entry name" value="IRON-REGULATED INNER MEMBRANE PROTEIN-RELATED"/>
    <property type="match status" value="1"/>
</dbReference>
<organism evidence="3 4">
    <name type="scientific">Corynebacterium hansenii</name>
    <dbReference type="NCBI Taxonomy" id="394964"/>
    <lineage>
        <taxon>Bacteria</taxon>
        <taxon>Bacillati</taxon>
        <taxon>Actinomycetota</taxon>
        <taxon>Actinomycetes</taxon>
        <taxon>Mycobacteriales</taxon>
        <taxon>Corynebacteriaceae</taxon>
        <taxon>Corynebacterium</taxon>
    </lineage>
</organism>
<protein>
    <submittedName>
        <fullName evidence="3">PepSY-associated TM helix domain-containing protein</fullName>
    </submittedName>
</protein>
<keyword evidence="2" id="KW-0472">Membrane</keyword>
<evidence type="ECO:0000313" key="3">
    <source>
        <dbReference type="EMBL" id="MFC3850926.1"/>
    </source>
</evidence>
<keyword evidence="4" id="KW-1185">Reference proteome</keyword>
<dbReference type="RefSeq" id="WP_290288041.1">
    <property type="nucleotide sequence ID" value="NZ_CP047211.1"/>
</dbReference>
<evidence type="ECO:0000313" key="4">
    <source>
        <dbReference type="Proteomes" id="UP001595751"/>
    </source>
</evidence>
<keyword evidence="2" id="KW-0812">Transmembrane</keyword>
<name>A0ABV7ZS43_9CORY</name>
<dbReference type="EMBL" id="JBHRZN010000004">
    <property type="protein sequence ID" value="MFC3850926.1"/>
    <property type="molecule type" value="Genomic_DNA"/>
</dbReference>
<reference evidence="4" key="1">
    <citation type="journal article" date="2019" name="Int. J. Syst. Evol. Microbiol.">
        <title>The Global Catalogue of Microorganisms (GCM) 10K type strain sequencing project: providing services to taxonomists for standard genome sequencing and annotation.</title>
        <authorList>
            <consortium name="The Broad Institute Genomics Platform"/>
            <consortium name="The Broad Institute Genome Sequencing Center for Infectious Disease"/>
            <person name="Wu L."/>
            <person name="Ma J."/>
        </authorList>
    </citation>
    <scope>NUCLEOTIDE SEQUENCE [LARGE SCALE GENOMIC DNA]</scope>
    <source>
        <strain evidence="4">CCUG 53252</strain>
    </source>
</reference>
<feature type="transmembrane region" description="Helical" evidence="2">
    <location>
        <begin position="441"/>
        <end position="472"/>
    </location>
</feature>
<feature type="region of interest" description="Disordered" evidence="1">
    <location>
        <begin position="272"/>
        <end position="300"/>
    </location>
</feature>
<feature type="transmembrane region" description="Helical" evidence="2">
    <location>
        <begin position="172"/>
        <end position="193"/>
    </location>
</feature>
<feature type="transmembrane region" description="Helical" evidence="2">
    <location>
        <begin position="37"/>
        <end position="60"/>
    </location>
</feature>
<proteinExistence type="predicted"/>
<comment type="caution">
    <text evidence="3">The sequence shown here is derived from an EMBL/GenBank/DDBJ whole genome shotgun (WGS) entry which is preliminary data.</text>
</comment>
<accession>A0ABV7ZS43</accession>